<feature type="region of interest" description="Disordered" evidence="1">
    <location>
        <begin position="61"/>
        <end position="80"/>
    </location>
</feature>
<dbReference type="AlphaFoldDB" id="A0AAV7P510"/>
<evidence type="ECO:0000256" key="1">
    <source>
        <dbReference type="SAM" id="MobiDB-lite"/>
    </source>
</evidence>
<reference evidence="2" key="1">
    <citation type="journal article" date="2022" name="bioRxiv">
        <title>Sequencing and chromosome-scale assembly of the giantPleurodeles waltlgenome.</title>
        <authorList>
            <person name="Brown T."/>
            <person name="Elewa A."/>
            <person name="Iarovenko S."/>
            <person name="Subramanian E."/>
            <person name="Araus A.J."/>
            <person name="Petzold A."/>
            <person name="Susuki M."/>
            <person name="Suzuki K.-i.T."/>
            <person name="Hayashi T."/>
            <person name="Toyoda A."/>
            <person name="Oliveira C."/>
            <person name="Osipova E."/>
            <person name="Leigh N.D."/>
            <person name="Simon A."/>
            <person name="Yun M.H."/>
        </authorList>
    </citation>
    <scope>NUCLEOTIDE SEQUENCE</scope>
    <source>
        <strain evidence="2">20211129_DDA</strain>
        <tissue evidence="2">Liver</tissue>
    </source>
</reference>
<name>A0AAV7P510_PLEWA</name>
<feature type="compositionally biased region" description="Polar residues" evidence="1">
    <location>
        <begin position="66"/>
        <end position="80"/>
    </location>
</feature>
<evidence type="ECO:0000313" key="2">
    <source>
        <dbReference type="EMBL" id="KAJ1123383.1"/>
    </source>
</evidence>
<sequence>MASTQRRLTLDRLARSRWRAVLQDVKRSRWPRFWRRASHTGSQIRGGVGDHRHKALLGAPSAVKPSFNNDGLPNKTARPTTLMHSTAAGCHLEED</sequence>
<dbReference type="Proteomes" id="UP001066276">
    <property type="component" value="Chromosome 7"/>
</dbReference>
<keyword evidence="3" id="KW-1185">Reference proteome</keyword>
<organism evidence="2 3">
    <name type="scientific">Pleurodeles waltl</name>
    <name type="common">Iberian ribbed newt</name>
    <dbReference type="NCBI Taxonomy" id="8319"/>
    <lineage>
        <taxon>Eukaryota</taxon>
        <taxon>Metazoa</taxon>
        <taxon>Chordata</taxon>
        <taxon>Craniata</taxon>
        <taxon>Vertebrata</taxon>
        <taxon>Euteleostomi</taxon>
        <taxon>Amphibia</taxon>
        <taxon>Batrachia</taxon>
        <taxon>Caudata</taxon>
        <taxon>Salamandroidea</taxon>
        <taxon>Salamandridae</taxon>
        <taxon>Pleurodelinae</taxon>
        <taxon>Pleurodeles</taxon>
    </lineage>
</organism>
<comment type="caution">
    <text evidence="2">The sequence shown here is derived from an EMBL/GenBank/DDBJ whole genome shotgun (WGS) entry which is preliminary data.</text>
</comment>
<evidence type="ECO:0000313" key="3">
    <source>
        <dbReference type="Proteomes" id="UP001066276"/>
    </source>
</evidence>
<dbReference type="EMBL" id="JANPWB010000011">
    <property type="protein sequence ID" value="KAJ1123383.1"/>
    <property type="molecule type" value="Genomic_DNA"/>
</dbReference>
<protein>
    <submittedName>
        <fullName evidence="2">Uncharacterized protein</fullName>
    </submittedName>
</protein>
<gene>
    <name evidence="2" type="ORF">NDU88_001853</name>
</gene>
<accession>A0AAV7P510</accession>
<proteinExistence type="predicted"/>